<dbReference type="Gene3D" id="3.10.20.870">
    <property type="entry name" value="PFU (PLAA family ubiquitin binding), C-terminal domain"/>
    <property type="match status" value="1"/>
</dbReference>
<dbReference type="SUPFAM" id="SSF48371">
    <property type="entry name" value="ARM repeat"/>
    <property type="match status" value="1"/>
</dbReference>
<evidence type="ECO:0000256" key="3">
    <source>
        <dbReference type="ARBA" id="ARBA00008495"/>
    </source>
</evidence>
<evidence type="ECO:0000256" key="5">
    <source>
        <dbReference type="ARBA" id="ARBA00022574"/>
    </source>
</evidence>
<keyword evidence="4" id="KW-0963">Cytoplasm</keyword>
<dbReference type="InterPro" id="IPR001680">
    <property type="entry name" value="WD40_rpt"/>
</dbReference>
<dbReference type="Pfam" id="PF08324">
    <property type="entry name" value="PUL"/>
    <property type="match status" value="1"/>
</dbReference>
<dbReference type="GO" id="GO:0043161">
    <property type="term" value="P:proteasome-mediated ubiquitin-dependent protein catabolic process"/>
    <property type="evidence" value="ECO:0007669"/>
    <property type="project" value="TreeGrafter"/>
</dbReference>
<dbReference type="InterPro" id="IPR036322">
    <property type="entry name" value="WD40_repeat_dom_sf"/>
</dbReference>
<dbReference type="CDD" id="cd00200">
    <property type="entry name" value="WD40"/>
    <property type="match status" value="1"/>
</dbReference>
<feature type="domain" description="PFU" evidence="9">
    <location>
        <begin position="368"/>
        <end position="466"/>
    </location>
</feature>
<dbReference type="SUPFAM" id="SSF50978">
    <property type="entry name" value="WD40 repeat-like"/>
    <property type="match status" value="1"/>
</dbReference>
<dbReference type="PROSITE" id="PS51396">
    <property type="entry name" value="PUL"/>
    <property type="match status" value="1"/>
</dbReference>
<evidence type="ECO:0000259" key="9">
    <source>
        <dbReference type="PROSITE" id="PS51394"/>
    </source>
</evidence>
<dbReference type="Pfam" id="PF09070">
    <property type="entry name" value="PFU"/>
    <property type="match status" value="1"/>
</dbReference>
<feature type="domain" description="PUL" evidence="10">
    <location>
        <begin position="527"/>
        <end position="783"/>
    </location>
</feature>
<evidence type="ECO:0000256" key="8">
    <source>
        <dbReference type="PROSITE-ProRule" id="PRU00221"/>
    </source>
</evidence>
<evidence type="ECO:0000313" key="11">
    <source>
        <dbReference type="EMBL" id="KAK8736396.1"/>
    </source>
</evidence>
<dbReference type="InterPro" id="IPR038122">
    <property type="entry name" value="PFU_sf"/>
</dbReference>
<comment type="caution">
    <text evidence="11">The sequence shown here is derived from an EMBL/GenBank/DDBJ whole genome shotgun (WGS) entry which is preliminary data.</text>
</comment>
<dbReference type="InterPro" id="IPR015155">
    <property type="entry name" value="PFU"/>
</dbReference>
<dbReference type="EMBL" id="JARKIK010000044">
    <property type="protein sequence ID" value="KAK8736396.1"/>
    <property type="molecule type" value="Genomic_DNA"/>
</dbReference>
<dbReference type="PANTHER" id="PTHR19849">
    <property type="entry name" value="PHOSPHOLIPASE A-2-ACTIVATING PROTEIN"/>
    <property type="match status" value="1"/>
</dbReference>
<evidence type="ECO:0000259" key="10">
    <source>
        <dbReference type="PROSITE" id="PS51396"/>
    </source>
</evidence>
<evidence type="ECO:0008006" key="13">
    <source>
        <dbReference type="Google" id="ProtNLM"/>
    </source>
</evidence>
<dbReference type="FunFam" id="2.130.10.10:FF:000175">
    <property type="entry name" value="Phospholipase A-2-activating protein"/>
    <property type="match status" value="1"/>
</dbReference>
<gene>
    <name evidence="11" type="ORF">OTU49_004977</name>
</gene>
<dbReference type="GO" id="GO:0005737">
    <property type="term" value="C:cytoplasm"/>
    <property type="evidence" value="ECO:0007669"/>
    <property type="project" value="UniProtKB-SubCell"/>
</dbReference>
<feature type="repeat" description="WD" evidence="8">
    <location>
        <begin position="12"/>
        <end position="42"/>
    </location>
</feature>
<evidence type="ECO:0000256" key="7">
    <source>
        <dbReference type="ARBA" id="ARBA00023242"/>
    </source>
</evidence>
<dbReference type="PROSITE" id="PS50082">
    <property type="entry name" value="WD_REPEATS_2"/>
    <property type="match status" value="4"/>
</dbReference>
<dbReference type="SMART" id="SM00320">
    <property type="entry name" value="WD40"/>
    <property type="match status" value="7"/>
</dbReference>
<comment type="subcellular location">
    <subcellularLocation>
        <location evidence="2">Cytoplasm</location>
    </subcellularLocation>
    <subcellularLocation>
        <location evidence="1">Nucleus</location>
    </subcellularLocation>
</comment>
<evidence type="ECO:0000256" key="4">
    <source>
        <dbReference type="ARBA" id="ARBA00022490"/>
    </source>
</evidence>
<dbReference type="Pfam" id="PF00400">
    <property type="entry name" value="WD40"/>
    <property type="match status" value="7"/>
</dbReference>
<proteinExistence type="inferred from homology"/>
<dbReference type="GO" id="GO:0005634">
    <property type="term" value="C:nucleus"/>
    <property type="evidence" value="ECO:0007669"/>
    <property type="project" value="UniProtKB-SubCell"/>
</dbReference>
<dbReference type="PROSITE" id="PS50294">
    <property type="entry name" value="WD_REPEATS_REGION"/>
    <property type="match status" value="3"/>
</dbReference>
<accession>A0AAW0X9I1</accession>
<evidence type="ECO:0000313" key="12">
    <source>
        <dbReference type="Proteomes" id="UP001445076"/>
    </source>
</evidence>
<feature type="repeat" description="WD" evidence="8">
    <location>
        <begin position="104"/>
        <end position="133"/>
    </location>
</feature>
<dbReference type="PRINTS" id="PR00320">
    <property type="entry name" value="GPROTEINBRPT"/>
</dbReference>
<keyword evidence="7" id="KW-0539">Nucleus</keyword>
<dbReference type="Gene3D" id="2.130.10.10">
    <property type="entry name" value="YVTN repeat-like/Quinoprotein amine dehydrogenase"/>
    <property type="match status" value="1"/>
</dbReference>
<keyword evidence="6" id="KW-0677">Repeat</keyword>
<dbReference type="GO" id="GO:0043130">
    <property type="term" value="F:ubiquitin binding"/>
    <property type="evidence" value="ECO:0007669"/>
    <property type="project" value="TreeGrafter"/>
</dbReference>
<evidence type="ECO:0000256" key="6">
    <source>
        <dbReference type="ARBA" id="ARBA00022737"/>
    </source>
</evidence>
<sequence>MTSLVYKFRCNLLGHSKDVRAVATTQEGLIVTASRDNTAKLWAPVDNGTEYAEKQVYSGHSSYVTSVCIVPGNCDHPEGLVATGSRDTTILIFSLNGGQPLHTLTGHSDTVSCLTWDSGVLVSGSWDNTCRIWTNWECSYELKGHSGPLWSVAFVPSIDQIANQRPTTMLTASADKTIKLWINEKECRTFTGHKDCVRGLTVLNAKHFLSCSNDASVILWAITGEALATYYGHTNFIYSISPISDGGAFVTGGEDRTVRVWDSNGICVQTIHMPAQSVWAVAALPNTDIVCGSSDGMCRVFTNVKERQADTEGQKEFEECVAKSTMAVGDLGGIKKTELPGREILLAPGKRNGHTVMVREGEKVNCYSWSTSDQQWTAVGEVVGGAGGSQSTSGKVLFEGKEYDYVFDVELDEGSRLKLPYNICEDPYFAAQRFIHSHELPQEFLDQVATFIINNTKGMTLGVEGGSQYADPFTGGSRYQPSASLASASLDTDPFTGSGRYIPSSSGGSTQTGLSLQGAVGILPSSHFFPQLIPLKFESCNSAGMLSKLLESNSLLSPEKHLSKEMLEQVVETVSNAKDSDPKLLAPLETALQWPVESVWPALDVLRLALQSEHMQKEWLVKERGIALINHLISLVRPPSSANAQLLSLRCFTNMAAHEPGRCVLTMAWEQVVSATVEISPYPNKNMEIAAATVLLNYSVMLGTAANIEKQCKVLSGAAAVAMCSKDPEAQFRALVAIGTLLYQSAECRSFAVSLDLKSVVQTLSGVTSPSKVGECAGHVLRLL</sequence>
<dbReference type="AlphaFoldDB" id="A0AAW0X9I1"/>
<feature type="repeat" description="WD" evidence="8">
    <location>
        <begin position="142"/>
        <end position="181"/>
    </location>
</feature>
<dbReference type="Gene3D" id="1.25.10.10">
    <property type="entry name" value="Leucine-rich Repeat Variant"/>
    <property type="match status" value="1"/>
</dbReference>
<keyword evidence="12" id="KW-1185">Reference proteome</keyword>
<dbReference type="PANTHER" id="PTHR19849:SF0">
    <property type="entry name" value="PHOSPHOLIPASE A-2-ACTIVATING PROTEIN"/>
    <property type="match status" value="1"/>
</dbReference>
<evidence type="ECO:0000256" key="2">
    <source>
        <dbReference type="ARBA" id="ARBA00004496"/>
    </source>
</evidence>
<dbReference type="GO" id="GO:0010992">
    <property type="term" value="P:ubiquitin recycling"/>
    <property type="evidence" value="ECO:0007669"/>
    <property type="project" value="TreeGrafter"/>
</dbReference>
<keyword evidence="5 8" id="KW-0853">WD repeat</keyword>
<dbReference type="InterPro" id="IPR013535">
    <property type="entry name" value="PUL_dom"/>
</dbReference>
<comment type="similarity">
    <text evidence="3">Belongs to the WD repeat PLAP family.</text>
</comment>
<dbReference type="InterPro" id="IPR020472">
    <property type="entry name" value="WD40_PAC1"/>
</dbReference>
<dbReference type="InterPro" id="IPR011989">
    <property type="entry name" value="ARM-like"/>
</dbReference>
<feature type="repeat" description="WD" evidence="8">
    <location>
        <begin position="230"/>
        <end position="262"/>
    </location>
</feature>
<dbReference type="InterPro" id="IPR015943">
    <property type="entry name" value="WD40/YVTN_repeat-like_dom_sf"/>
</dbReference>
<organism evidence="11 12">
    <name type="scientific">Cherax quadricarinatus</name>
    <name type="common">Australian red claw crayfish</name>
    <dbReference type="NCBI Taxonomy" id="27406"/>
    <lineage>
        <taxon>Eukaryota</taxon>
        <taxon>Metazoa</taxon>
        <taxon>Ecdysozoa</taxon>
        <taxon>Arthropoda</taxon>
        <taxon>Crustacea</taxon>
        <taxon>Multicrustacea</taxon>
        <taxon>Malacostraca</taxon>
        <taxon>Eumalacostraca</taxon>
        <taxon>Eucarida</taxon>
        <taxon>Decapoda</taxon>
        <taxon>Pleocyemata</taxon>
        <taxon>Astacidea</taxon>
        <taxon>Parastacoidea</taxon>
        <taxon>Parastacidae</taxon>
        <taxon>Cherax</taxon>
    </lineage>
</organism>
<reference evidence="11 12" key="1">
    <citation type="journal article" date="2024" name="BMC Genomics">
        <title>Genome assembly of redclaw crayfish (Cherax quadricarinatus) provides insights into its immune adaptation and hypoxia tolerance.</title>
        <authorList>
            <person name="Liu Z."/>
            <person name="Zheng J."/>
            <person name="Li H."/>
            <person name="Fang K."/>
            <person name="Wang S."/>
            <person name="He J."/>
            <person name="Zhou D."/>
            <person name="Weng S."/>
            <person name="Chi M."/>
            <person name="Gu Z."/>
            <person name="He J."/>
            <person name="Li F."/>
            <person name="Wang M."/>
        </authorList>
    </citation>
    <scope>NUCLEOTIDE SEQUENCE [LARGE SCALE GENOMIC DNA]</scope>
    <source>
        <strain evidence="11">ZL_2023a</strain>
    </source>
</reference>
<dbReference type="InterPro" id="IPR016024">
    <property type="entry name" value="ARM-type_fold"/>
</dbReference>
<dbReference type="Proteomes" id="UP001445076">
    <property type="component" value="Unassembled WGS sequence"/>
</dbReference>
<evidence type="ECO:0000256" key="1">
    <source>
        <dbReference type="ARBA" id="ARBA00004123"/>
    </source>
</evidence>
<protein>
    <recommendedName>
        <fullName evidence="13">Phospholipase A-2-activating protein</fullName>
    </recommendedName>
</protein>
<name>A0AAW0X9I1_CHEQU</name>
<dbReference type="PROSITE" id="PS51394">
    <property type="entry name" value="PFU"/>
    <property type="match status" value="1"/>
</dbReference>